<accession>D2XQY1</accession>
<organism evidence="8">
    <name type="scientific">Wolffia arrhiza</name>
    <name type="common">Rootless water-meal</name>
    <name type="synonym">Lemna arrhiza</name>
    <dbReference type="NCBI Taxonomy" id="161111"/>
    <lineage>
        <taxon>Eukaryota</taxon>
        <taxon>Viridiplantae</taxon>
        <taxon>Streptophyta</taxon>
        <taxon>Embryophyta</taxon>
        <taxon>Tracheophyta</taxon>
        <taxon>Spermatophyta</taxon>
        <taxon>Magnoliopsida</taxon>
        <taxon>Liliopsida</taxon>
        <taxon>Araceae</taxon>
        <taxon>Lemnoideae</taxon>
        <taxon>Wolffia</taxon>
    </lineage>
</organism>
<keyword evidence="5 6" id="KW-0539">Nucleus</keyword>
<evidence type="ECO:0000256" key="6">
    <source>
        <dbReference type="RuleBase" id="RU367028"/>
    </source>
</evidence>
<evidence type="ECO:0000259" key="7">
    <source>
        <dbReference type="PROSITE" id="PS51754"/>
    </source>
</evidence>
<evidence type="ECO:0000256" key="2">
    <source>
        <dbReference type="ARBA" id="ARBA00022491"/>
    </source>
</evidence>
<dbReference type="Pfam" id="PF04844">
    <property type="entry name" value="Ovate"/>
    <property type="match status" value="1"/>
</dbReference>
<proteinExistence type="evidence at transcript level"/>
<dbReference type="GO" id="GO:0005634">
    <property type="term" value="C:nucleus"/>
    <property type="evidence" value="ECO:0007669"/>
    <property type="project" value="UniProtKB-SubCell"/>
</dbReference>
<dbReference type="GO" id="GO:0045892">
    <property type="term" value="P:negative regulation of DNA-templated transcription"/>
    <property type="evidence" value="ECO:0007669"/>
    <property type="project" value="UniProtKB-UniRule"/>
</dbReference>
<dbReference type="PANTHER" id="PTHR33057">
    <property type="entry name" value="TRANSCRIPTION REPRESSOR OFP7-RELATED"/>
    <property type="match status" value="1"/>
</dbReference>
<feature type="domain" description="OVATE" evidence="7">
    <location>
        <begin position="165"/>
        <end position="224"/>
    </location>
</feature>
<dbReference type="PROSITE" id="PS51754">
    <property type="entry name" value="OVATE"/>
    <property type="match status" value="1"/>
</dbReference>
<dbReference type="InterPro" id="IPR006458">
    <property type="entry name" value="Ovate_C"/>
</dbReference>
<evidence type="ECO:0000256" key="4">
    <source>
        <dbReference type="ARBA" id="ARBA00023163"/>
    </source>
</evidence>
<sequence length="228" mass="26701">MERGQVKQKLWRVFKISSFLFTCSSNVRREDDVLEPLQLRRRCTAEQIESRLSPEPHPFAQRREKAIPPRLKKIKLNKQRTFSSDIYAFSSSSSDYSLFSSEEMAIRSGNISSDSSLYYFTPCSRGSRMRRKAKEYQRAEEGCRRGVQNPSSLQRCSPRTRGFAVEKHSKDPEADFRSSMMEMIMERQIFQAHDLKDLLENYLSLNDPRHHPIIVRVFSDVWTEVFGC</sequence>
<dbReference type="PANTHER" id="PTHR33057:SF17">
    <property type="entry name" value="TRANSCRIPTION REPRESSOR OFP8"/>
    <property type="match status" value="1"/>
</dbReference>
<comment type="subcellular location">
    <subcellularLocation>
        <location evidence="1 6">Nucleus</location>
    </subcellularLocation>
</comment>
<dbReference type="InterPro" id="IPR038933">
    <property type="entry name" value="Ovate"/>
</dbReference>
<evidence type="ECO:0000256" key="3">
    <source>
        <dbReference type="ARBA" id="ARBA00023015"/>
    </source>
</evidence>
<name>D2XQY1_WOLAR</name>
<dbReference type="EMBL" id="GU233749">
    <property type="protein sequence ID" value="ADB08694.1"/>
    <property type="molecule type" value="mRNA"/>
</dbReference>
<keyword evidence="4 6" id="KW-0804">Transcription</keyword>
<comment type="function">
    <text evidence="6">Transcriptional repressor that regulates multiple aspects of plant growth and development.</text>
</comment>
<dbReference type="NCBIfam" id="TIGR01568">
    <property type="entry name" value="A_thal_3678"/>
    <property type="match status" value="1"/>
</dbReference>
<reference evidence="8" key="1">
    <citation type="submission" date="2009-11" db="EMBL/GenBank/DDBJ databases">
        <authorList>
            <person name="Han E."/>
            <person name="John A."/>
            <person name="Maceri G."/>
            <person name="Mead J."/>
        </authorList>
    </citation>
    <scope>NUCLEOTIDE SEQUENCE</scope>
</reference>
<evidence type="ECO:0000313" key="8">
    <source>
        <dbReference type="EMBL" id="ADB08694.1"/>
    </source>
</evidence>
<protein>
    <recommendedName>
        <fullName evidence="6">Transcription repressor</fullName>
    </recommendedName>
    <alternativeName>
        <fullName evidence="6">Ovate family protein</fullName>
    </alternativeName>
</protein>
<evidence type="ECO:0000256" key="5">
    <source>
        <dbReference type="ARBA" id="ARBA00023242"/>
    </source>
</evidence>
<dbReference type="AlphaFoldDB" id="D2XQY1"/>
<evidence type="ECO:0000256" key="1">
    <source>
        <dbReference type="ARBA" id="ARBA00004123"/>
    </source>
</evidence>
<keyword evidence="2 6" id="KW-0678">Repressor</keyword>
<keyword evidence="3 6" id="KW-0805">Transcription regulation</keyword>